<comment type="catalytic activity">
    <reaction evidence="4">
        <text>uridine + phosphate = alpha-D-ribose 1-phosphate + uracil</text>
        <dbReference type="Rhea" id="RHEA:24388"/>
        <dbReference type="ChEBI" id="CHEBI:16704"/>
        <dbReference type="ChEBI" id="CHEBI:17568"/>
        <dbReference type="ChEBI" id="CHEBI:43474"/>
        <dbReference type="ChEBI" id="CHEBI:57720"/>
        <dbReference type="EC" id="2.4.2.3"/>
    </reaction>
</comment>
<dbReference type="Pfam" id="PF01048">
    <property type="entry name" value="PNP_UDP_1"/>
    <property type="match status" value="1"/>
</dbReference>
<dbReference type="AlphaFoldDB" id="A0A559IYL3"/>
<keyword evidence="3 5" id="KW-0808">Transferase</keyword>
<sequence length="236" mass="25995">MSIHLEAPQGAIAEKVLLPGDPLRAKHIAETFLEDVQCYNQVRNMLGFTGTYKGERISVQGTGMGLPSFSIYATELIKDYGVKTLVRVGTCGAIQRDVQLREVLMAQGVCTDSSIISHFFPGISFSPIADFDLLHRAYMISKDRQMQVRVGNVHTSDYFYSENPEAVSRLGEFGVMAVEMETAALYTLAAKYGVKALSLLTVSDHIVTGEQTTSEERQTTFNQMIELALDAIVEGK</sequence>
<dbReference type="PANTHER" id="PTHR43691:SF11">
    <property type="entry name" value="FI09636P-RELATED"/>
    <property type="match status" value="1"/>
</dbReference>
<evidence type="ECO:0000256" key="1">
    <source>
        <dbReference type="ARBA" id="ARBA00010456"/>
    </source>
</evidence>
<evidence type="ECO:0000313" key="8">
    <source>
        <dbReference type="Proteomes" id="UP000318102"/>
    </source>
</evidence>
<keyword evidence="8" id="KW-1185">Reference proteome</keyword>
<dbReference type="Proteomes" id="UP000318102">
    <property type="component" value="Unassembled WGS sequence"/>
</dbReference>
<feature type="binding site" description="in other chain" evidence="5">
    <location>
        <position position="20"/>
    </location>
    <ligand>
        <name>phosphate</name>
        <dbReference type="ChEBI" id="CHEBI:43474"/>
        <note>ligand shared between dimeric partners</note>
    </ligand>
</feature>
<dbReference type="SUPFAM" id="SSF53167">
    <property type="entry name" value="Purine and uridine phosphorylases"/>
    <property type="match status" value="1"/>
</dbReference>
<dbReference type="NCBIfam" id="NF004489">
    <property type="entry name" value="PRK05819.1"/>
    <property type="match status" value="1"/>
</dbReference>
<protein>
    <recommendedName>
        <fullName evidence="5">Purine nucleoside phosphorylase DeoD-type</fullName>
        <shortName evidence="5">PNP</shortName>
        <ecNumber evidence="5">2.4.2.1</ecNumber>
    </recommendedName>
</protein>
<reference evidence="7 8" key="1">
    <citation type="submission" date="2019-07" db="EMBL/GenBank/DDBJ databases">
        <authorList>
            <person name="Kim J."/>
        </authorList>
    </citation>
    <scope>NUCLEOTIDE SEQUENCE [LARGE SCALE GENOMIC DNA]</scope>
    <source>
        <strain evidence="7 8">N4</strain>
    </source>
</reference>
<dbReference type="PANTHER" id="PTHR43691">
    <property type="entry name" value="URIDINE PHOSPHORYLASE"/>
    <property type="match status" value="1"/>
</dbReference>
<dbReference type="InterPro" id="IPR000845">
    <property type="entry name" value="Nucleoside_phosphorylase_d"/>
</dbReference>
<comment type="caution">
    <text evidence="7">The sequence shown here is derived from an EMBL/GenBank/DDBJ whole genome shotgun (WGS) entry which is preliminary data.</text>
</comment>
<evidence type="ECO:0000313" key="7">
    <source>
        <dbReference type="EMBL" id="TVX92691.1"/>
    </source>
</evidence>
<comment type="subunit">
    <text evidence="5">Homohexamer; trimer of homodimers.</text>
</comment>
<evidence type="ECO:0000256" key="2">
    <source>
        <dbReference type="ARBA" id="ARBA00022676"/>
    </source>
</evidence>
<dbReference type="PROSITE" id="PS01232">
    <property type="entry name" value="PNP_UDP_1"/>
    <property type="match status" value="1"/>
</dbReference>
<feature type="binding site" description="in other chain" evidence="5">
    <location>
        <position position="24"/>
    </location>
    <ligand>
        <name>phosphate</name>
        <dbReference type="ChEBI" id="CHEBI:43474"/>
        <note>ligand shared between dimeric partners</note>
    </ligand>
</feature>
<feature type="binding site" description="in other chain" evidence="5">
    <location>
        <begin position="179"/>
        <end position="181"/>
    </location>
    <ligand>
        <name>a purine D-ribonucleoside</name>
        <dbReference type="ChEBI" id="CHEBI:142355"/>
        <note>ligand shared between dimeric partners</note>
    </ligand>
</feature>
<dbReference type="GO" id="GO:0004850">
    <property type="term" value="F:uridine phosphorylase activity"/>
    <property type="evidence" value="ECO:0007669"/>
    <property type="project" value="UniProtKB-EC"/>
</dbReference>
<dbReference type="Gene3D" id="3.40.50.1580">
    <property type="entry name" value="Nucleoside phosphorylase domain"/>
    <property type="match status" value="1"/>
</dbReference>
<feature type="binding site" description="in other chain" evidence="5">
    <location>
        <begin position="203"/>
        <end position="204"/>
    </location>
    <ligand>
        <name>a purine D-ribonucleoside</name>
        <dbReference type="ChEBI" id="CHEBI:142355"/>
        <note>ligand shared between dimeric partners</note>
    </ligand>
</feature>
<dbReference type="GO" id="GO:0006152">
    <property type="term" value="P:purine nucleoside catabolic process"/>
    <property type="evidence" value="ECO:0007669"/>
    <property type="project" value="TreeGrafter"/>
</dbReference>
<dbReference type="EC" id="2.4.2.1" evidence="5"/>
<comment type="catalytic activity">
    <reaction evidence="5">
        <text>a purine D-ribonucleoside + phosphate = a purine nucleobase + alpha-D-ribose 1-phosphate</text>
        <dbReference type="Rhea" id="RHEA:19805"/>
        <dbReference type="ChEBI" id="CHEBI:26386"/>
        <dbReference type="ChEBI" id="CHEBI:43474"/>
        <dbReference type="ChEBI" id="CHEBI:57720"/>
        <dbReference type="ChEBI" id="CHEBI:142355"/>
        <dbReference type="EC" id="2.4.2.1"/>
    </reaction>
</comment>
<dbReference type="GO" id="GO:0004731">
    <property type="term" value="F:purine-nucleoside phosphorylase activity"/>
    <property type="evidence" value="ECO:0007669"/>
    <property type="project" value="UniProtKB-UniRule"/>
</dbReference>
<dbReference type="EMBL" id="VNJK01000001">
    <property type="protein sequence ID" value="TVX92691.1"/>
    <property type="molecule type" value="Genomic_DNA"/>
</dbReference>
<name>A0A559IYL3_9BACL</name>
<dbReference type="CDD" id="cd09006">
    <property type="entry name" value="PNP_EcPNPI-like"/>
    <property type="match status" value="1"/>
</dbReference>
<feature type="domain" description="Nucleoside phosphorylase" evidence="6">
    <location>
        <begin position="16"/>
        <end position="228"/>
    </location>
</feature>
<feature type="binding site" evidence="5">
    <location>
        <position position="4"/>
    </location>
    <ligand>
        <name>a purine D-ribonucleoside</name>
        <dbReference type="ChEBI" id="CHEBI:142355"/>
        <note>ligand shared between dimeric partners</note>
    </ligand>
</feature>
<feature type="site" description="Important for catalytic activity" evidence="5">
    <location>
        <position position="217"/>
    </location>
</feature>
<dbReference type="InterPro" id="IPR035994">
    <property type="entry name" value="Nucleoside_phosphorylase_sf"/>
</dbReference>
<evidence type="ECO:0000256" key="4">
    <source>
        <dbReference type="ARBA" id="ARBA00048447"/>
    </source>
</evidence>
<comment type="similarity">
    <text evidence="1 5">Belongs to the PNP/UDP phosphorylase family.</text>
</comment>
<organism evidence="7 8">
    <name type="scientific">Paenibacillus agilis</name>
    <dbReference type="NCBI Taxonomy" id="3020863"/>
    <lineage>
        <taxon>Bacteria</taxon>
        <taxon>Bacillati</taxon>
        <taxon>Bacillota</taxon>
        <taxon>Bacilli</taxon>
        <taxon>Bacillales</taxon>
        <taxon>Paenibacillaceae</taxon>
        <taxon>Paenibacillus</taxon>
    </lineage>
</organism>
<dbReference type="InterPro" id="IPR018016">
    <property type="entry name" value="Nucleoside_phosphorylase_CS"/>
</dbReference>
<feature type="binding site" evidence="5">
    <location>
        <position position="43"/>
    </location>
    <ligand>
        <name>phosphate</name>
        <dbReference type="ChEBI" id="CHEBI:43474"/>
        <note>ligand shared between dimeric partners</note>
    </ligand>
</feature>
<dbReference type="OrthoDB" id="9782889at2"/>
<accession>A0A559IYL3</accession>
<gene>
    <name evidence="5 7" type="primary">deoD</name>
    <name evidence="7" type="ORF">FPZ44_06300</name>
</gene>
<feature type="active site" description="Proton donor" evidence="5">
    <location>
        <position position="204"/>
    </location>
</feature>
<evidence type="ECO:0000256" key="3">
    <source>
        <dbReference type="ARBA" id="ARBA00022679"/>
    </source>
</evidence>
<evidence type="ECO:0000259" key="6">
    <source>
        <dbReference type="Pfam" id="PF01048"/>
    </source>
</evidence>
<evidence type="ECO:0000256" key="5">
    <source>
        <dbReference type="HAMAP-Rule" id="MF_01627"/>
    </source>
</evidence>
<dbReference type="RefSeq" id="WP_144988397.1">
    <property type="nucleotide sequence ID" value="NZ_VNJK01000001.1"/>
</dbReference>
<comment type="catalytic activity">
    <reaction evidence="5">
        <text>a purine 2'-deoxy-D-ribonucleoside + phosphate = a purine nucleobase + 2-deoxy-alpha-D-ribose 1-phosphate</text>
        <dbReference type="Rhea" id="RHEA:36431"/>
        <dbReference type="ChEBI" id="CHEBI:26386"/>
        <dbReference type="ChEBI" id="CHEBI:43474"/>
        <dbReference type="ChEBI" id="CHEBI:57259"/>
        <dbReference type="ChEBI" id="CHEBI:142361"/>
        <dbReference type="EC" id="2.4.2.1"/>
    </reaction>
</comment>
<dbReference type="HAMAP" id="MF_01627">
    <property type="entry name" value="Pur_nucleosid_phosp"/>
    <property type="match status" value="1"/>
</dbReference>
<proteinExistence type="inferred from homology"/>
<comment type="function">
    <text evidence="5">Catalyzes the reversible phosphorolytic breakdown of the N-glycosidic bond in the beta-(deoxy)ribonucleoside molecules, with the formation of the corresponding free purine bases and pentose-1-phosphate.</text>
</comment>
<dbReference type="NCBIfam" id="TIGR00107">
    <property type="entry name" value="deoD"/>
    <property type="match status" value="1"/>
</dbReference>
<keyword evidence="2 5" id="KW-0328">Glycosyltransferase</keyword>
<dbReference type="GO" id="GO:0005829">
    <property type="term" value="C:cytosol"/>
    <property type="evidence" value="ECO:0007669"/>
    <property type="project" value="TreeGrafter"/>
</dbReference>
<feature type="binding site" description="in other chain" evidence="5">
    <location>
        <begin position="87"/>
        <end position="90"/>
    </location>
    <ligand>
        <name>phosphate</name>
        <dbReference type="ChEBI" id="CHEBI:43474"/>
        <note>ligand shared between dimeric partners</note>
    </ligand>
</feature>
<dbReference type="InterPro" id="IPR004402">
    <property type="entry name" value="DeoD-type"/>
</dbReference>